<accession>A0A412ZA05</accession>
<dbReference type="GO" id="GO:0045892">
    <property type="term" value="P:negative regulation of DNA-templated transcription"/>
    <property type="evidence" value="ECO:0007669"/>
    <property type="project" value="TreeGrafter"/>
</dbReference>
<dbReference type="PANTHER" id="PTHR44846:SF12">
    <property type="entry name" value="HTH-TYPE TRANSCRIPTIONAL REGULATOR TRER"/>
    <property type="match status" value="1"/>
</dbReference>
<dbReference type="InterPro" id="IPR050679">
    <property type="entry name" value="Bact_HTH_transcr_reg"/>
</dbReference>
<dbReference type="PROSITE" id="PS50949">
    <property type="entry name" value="HTH_GNTR"/>
    <property type="match status" value="2"/>
</dbReference>
<dbReference type="RefSeq" id="WP_118018501.1">
    <property type="nucleotide sequence ID" value="NZ_CAUHGS010000005.1"/>
</dbReference>
<keyword evidence="1" id="KW-0805">Transcription regulation</keyword>
<dbReference type="InterPro" id="IPR036388">
    <property type="entry name" value="WH-like_DNA-bd_sf"/>
</dbReference>
<evidence type="ECO:0000256" key="1">
    <source>
        <dbReference type="ARBA" id="ARBA00023015"/>
    </source>
</evidence>
<name>A0A412ZA05_9FIRM</name>
<dbReference type="InterPro" id="IPR036390">
    <property type="entry name" value="WH_DNA-bd_sf"/>
</dbReference>
<dbReference type="GO" id="GO:0003677">
    <property type="term" value="F:DNA binding"/>
    <property type="evidence" value="ECO:0007669"/>
    <property type="project" value="UniProtKB-KW"/>
</dbReference>
<feature type="domain" description="HTH gntR-type" evidence="4">
    <location>
        <begin position="248"/>
        <end position="316"/>
    </location>
</feature>
<evidence type="ECO:0000256" key="3">
    <source>
        <dbReference type="ARBA" id="ARBA00023163"/>
    </source>
</evidence>
<evidence type="ECO:0000313" key="6">
    <source>
        <dbReference type="Proteomes" id="UP000284543"/>
    </source>
</evidence>
<evidence type="ECO:0000259" key="4">
    <source>
        <dbReference type="PROSITE" id="PS50949"/>
    </source>
</evidence>
<comment type="caution">
    <text evidence="5">The sequence shown here is derived from an EMBL/GenBank/DDBJ whole genome shotgun (WGS) entry which is preliminary data.</text>
</comment>
<dbReference type="InterPro" id="IPR000524">
    <property type="entry name" value="Tscrpt_reg_HTH_GntR"/>
</dbReference>
<keyword evidence="2" id="KW-0238">DNA-binding</keyword>
<proteinExistence type="predicted"/>
<organism evidence="5 6">
    <name type="scientific">Enterocloster bolteae</name>
    <dbReference type="NCBI Taxonomy" id="208479"/>
    <lineage>
        <taxon>Bacteria</taxon>
        <taxon>Bacillati</taxon>
        <taxon>Bacillota</taxon>
        <taxon>Clostridia</taxon>
        <taxon>Lachnospirales</taxon>
        <taxon>Lachnospiraceae</taxon>
        <taxon>Enterocloster</taxon>
    </lineage>
</organism>
<gene>
    <name evidence="5" type="ORF">DWW02_10280</name>
</gene>
<dbReference type="Proteomes" id="UP000284543">
    <property type="component" value="Unassembled WGS sequence"/>
</dbReference>
<keyword evidence="3" id="KW-0804">Transcription</keyword>
<dbReference type="SUPFAM" id="SSF46785">
    <property type="entry name" value="Winged helix' DNA-binding domain"/>
    <property type="match status" value="2"/>
</dbReference>
<evidence type="ECO:0000313" key="5">
    <source>
        <dbReference type="EMBL" id="RGV76917.1"/>
    </source>
</evidence>
<dbReference type="Gene3D" id="1.10.10.10">
    <property type="entry name" value="Winged helix-like DNA-binding domain superfamily/Winged helix DNA-binding domain"/>
    <property type="match status" value="2"/>
</dbReference>
<reference evidence="5 6" key="1">
    <citation type="submission" date="2018-08" db="EMBL/GenBank/DDBJ databases">
        <title>A genome reference for cultivated species of the human gut microbiota.</title>
        <authorList>
            <person name="Zou Y."/>
            <person name="Xue W."/>
            <person name="Luo G."/>
        </authorList>
    </citation>
    <scope>NUCLEOTIDE SEQUENCE [LARGE SCALE GENOMIC DNA]</scope>
    <source>
        <strain evidence="5 6">AF14-18</strain>
    </source>
</reference>
<protein>
    <submittedName>
        <fullName evidence="5">GntR family transcriptional regulator</fullName>
    </submittedName>
</protein>
<dbReference type="Pfam" id="PF00392">
    <property type="entry name" value="GntR"/>
    <property type="match status" value="1"/>
</dbReference>
<dbReference type="PANTHER" id="PTHR44846">
    <property type="entry name" value="MANNOSYL-D-GLYCERATE TRANSPORT/METABOLISM SYSTEM REPRESSOR MNGR-RELATED"/>
    <property type="match status" value="1"/>
</dbReference>
<dbReference type="GO" id="GO:0003700">
    <property type="term" value="F:DNA-binding transcription factor activity"/>
    <property type="evidence" value="ECO:0007669"/>
    <property type="project" value="InterPro"/>
</dbReference>
<dbReference type="AlphaFoldDB" id="A0A412ZA05"/>
<dbReference type="EMBL" id="QRZM01000003">
    <property type="protein sequence ID" value="RGV76917.1"/>
    <property type="molecule type" value="Genomic_DNA"/>
</dbReference>
<dbReference type="SMART" id="SM00345">
    <property type="entry name" value="HTH_GNTR"/>
    <property type="match status" value="2"/>
</dbReference>
<sequence length="473" mass="55963">MKMLAFCEYMYTDDGLYRVIYEYFETRILFGMYRTGEHLPAIAETERFFHMGPTAVQSALELLGRKGYIRMDGKRTAIVVYEAEPDKIREHAAKYFALREEGIKDMIHSVPLLMGPLWLEGLRRGTNQDWDKIRNALACPSLGVISILVELYSLTLGTLKNKLILNLFWEEIRYLRFPYLTDKLLEIQETLKPEASKEEIVARLRRIFFGSYKKMVEDMSLFIRKEGGMYLIDNSRIPFQWNIYRRRPQLKYSLAGRIIWEVVKGAYPIGSYLPSLPQIAQRYDVSVATVRRTLMLLAQLGVTQSFHGKGTLVVMRTAKMNFRMPEILEGMSLYLESLQLLALTIRDITLYTIKSCSGEAQERLTGKFDLLRQENKVHLCFELYFKWIEHQCPMVMIRECYRKQYGLLTWGYPIMLYRIRNQKLQLRYMGFTEEIIKLLREKRWEDFSEAWKGLMEQEEREARKFMLDVNLRL</sequence>
<feature type="domain" description="HTH gntR-type" evidence="4">
    <location>
        <begin position="14"/>
        <end position="83"/>
    </location>
</feature>
<evidence type="ECO:0000256" key="2">
    <source>
        <dbReference type="ARBA" id="ARBA00023125"/>
    </source>
</evidence>